<evidence type="ECO:0000313" key="2">
    <source>
        <dbReference type="EMBL" id="KAK8866461.1"/>
    </source>
</evidence>
<dbReference type="Proteomes" id="UP001470230">
    <property type="component" value="Unassembled WGS sequence"/>
</dbReference>
<name>A0ABR2IPU3_9EUKA</name>
<dbReference type="CDD" id="cd00154">
    <property type="entry name" value="Rab"/>
    <property type="match status" value="1"/>
</dbReference>
<dbReference type="PANTHER" id="PTHR47978">
    <property type="match status" value="1"/>
</dbReference>
<dbReference type="InterPro" id="IPR005225">
    <property type="entry name" value="Small_GTP-bd"/>
</dbReference>
<dbReference type="EMBL" id="JAPFFF010000015">
    <property type="protein sequence ID" value="KAK8866461.1"/>
    <property type="molecule type" value="Genomic_DNA"/>
</dbReference>
<dbReference type="SMART" id="SM00173">
    <property type="entry name" value="RAS"/>
    <property type="match status" value="1"/>
</dbReference>
<dbReference type="Pfam" id="PF00071">
    <property type="entry name" value="Ras"/>
    <property type="match status" value="1"/>
</dbReference>
<dbReference type="Gene3D" id="3.40.50.300">
    <property type="entry name" value="P-loop containing nucleotide triphosphate hydrolases"/>
    <property type="match status" value="1"/>
</dbReference>
<dbReference type="InterPro" id="IPR027417">
    <property type="entry name" value="P-loop_NTPase"/>
</dbReference>
<organism evidence="2 3">
    <name type="scientific">Tritrichomonas musculus</name>
    <dbReference type="NCBI Taxonomy" id="1915356"/>
    <lineage>
        <taxon>Eukaryota</taxon>
        <taxon>Metamonada</taxon>
        <taxon>Parabasalia</taxon>
        <taxon>Tritrichomonadida</taxon>
        <taxon>Tritrichomonadidae</taxon>
        <taxon>Tritrichomonas</taxon>
    </lineage>
</organism>
<dbReference type="PRINTS" id="PR00449">
    <property type="entry name" value="RASTRNSFRMNG"/>
</dbReference>
<dbReference type="SMART" id="SM00175">
    <property type="entry name" value="RAB"/>
    <property type="match status" value="1"/>
</dbReference>
<keyword evidence="1" id="KW-0547">Nucleotide-binding</keyword>
<dbReference type="NCBIfam" id="TIGR00231">
    <property type="entry name" value="small_GTP"/>
    <property type="match status" value="1"/>
</dbReference>
<sequence>MNNEVDLPHLKIVLLGNSGVGKTSLMNRWTAGKFSTSAKSTVGANHQRKKVFVGRDEVEIFLWDTAGQEQFQALTPLYVRNAATALILAAVDDANSFDTLQTWVDLINSACEHVPPMILVVNKIDIVDHTSYSNEEIESRFGPMFSSIFFASAATGEGVDTCFMQAAHSAFNFSKSFTVSNSPSNPKENNEKNSCC</sequence>
<dbReference type="SUPFAM" id="SSF52540">
    <property type="entry name" value="P-loop containing nucleoside triphosphate hydrolases"/>
    <property type="match status" value="1"/>
</dbReference>
<evidence type="ECO:0008006" key="4">
    <source>
        <dbReference type="Google" id="ProtNLM"/>
    </source>
</evidence>
<accession>A0ABR2IPU3</accession>
<gene>
    <name evidence="2" type="ORF">M9Y10_009424</name>
</gene>
<evidence type="ECO:0000256" key="1">
    <source>
        <dbReference type="ARBA" id="ARBA00022741"/>
    </source>
</evidence>
<dbReference type="PROSITE" id="PS51419">
    <property type="entry name" value="RAB"/>
    <property type="match status" value="1"/>
</dbReference>
<dbReference type="PROSITE" id="PS51421">
    <property type="entry name" value="RAS"/>
    <property type="match status" value="1"/>
</dbReference>
<keyword evidence="3" id="KW-1185">Reference proteome</keyword>
<protein>
    <recommendedName>
        <fullName evidence="4">Small GTP-binding protein</fullName>
    </recommendedName>
</protein>
<reference evidence="2 3" key="1">
    <citation type="submission" date="2024-04" db="EMBL/GenBank/DDBJ databases">
        <title>Tritrichomonas musculus Genome.</title>
        <authorList>
            <person name="Alves-Ferreira E."/>
            <person name="Grigg M."/>
            <person name="Lorenzi H."/>
            <person name="Galac M."/>
        </authorList>
    </citation>
    <scope>NUCLEOTIDE SEQUENCE [LARGE SCALE GENOMIC DNA]</scope>
    <source>
        <strain evidence="2 3">EAF2021</strain>
    </source>
</reference>
<dbReference type="InterPro" id="IPR001806">
    <property type="entry name" value="Small_GTPase"/>
</dbReference>
<evidence type="ECO:0000313" key="3">
    <source>
        <dbReference type="Proteomes" id="UP001470230"/>
    </source>
</evidence>
<comment type="caution">
    <text evidence="2">The sequence shown here is derived from an EMBL/GenBank/DDBJ whole genome shotgun (WGS) entry which is preliminary data.</text>
</comment>
<dbReference type="SMART" id="SM00174">
    <property type="entry name" value="RHO"/>
    <property type="match status" value="1"/>
</dbReference>
<proteinExistence type="predicted"/>